<reference evidence="1" key="1">
    <citation type="submission" date="2014-12" db="EMBL/GenBank/DDBJ databases">
        <title>Insight into the proteome of Arion vulgaris.</title>
        <authorList>
            <person name="Aradska J."/>
            <person name="Bulat T."/>
            <person name="Smidak R."/>
            <person name="Sarate P."/>
            <person name="Gangsoo J."/>
            <person name="Sialana F."/>
            <person name="Bilban M."/>
            <person name="Lubec G."/>
        </authorList>
    </citation>
    <scope>NUCLEOTIDE SEQUENCE</scope>
    <source>
        <tissue evidence="1">Skin</tissue>
    </source>
</reference>
<organism evidence="1">
    <name type="scientific">Arion vulgaris</name>
    <dbReference type="NCBI Taxonomy" id="1028688"/>
    <lineage>
        <taxon>Eukaryota</taxon>
        <taxon>Metazoa</taxon>
        <taxon>Spiralia</taxon>
        <taxon>Lophotrochozoa</taxon>
        <taxon>Mollusca</taxon>
        <taxon>Gastropoda</taxon>
        <taxon>Heterobranchia</taxon>
        <taxon>Euthyneura</taxon>
        <taxon>Panpulmonata</taxon>
        <taxon>Eupulmonata</taxon>
        <taxon>Stylommatophora</taxon>
        <taxon>Helicina</taxon>
        <taxon>Arionoidea</taxon>
        <taxon>Arionidae</taxon>
        <taxon>Arion</taxon>
    </lineage>
</organism>
<protein>
    <submittedName>
        <fullName evidence="1">Uncharacterized protein</fullName>
    </submittedName>
</protein>
<name>A0A0B7AZ53_9EUPU</name>
<evidence type="ECO:0000313" key="1">
    <source>
        <dbReference type="EMBL" id="CEK86349.1"/>
    </source>
</evidence>
<proteinExistence type="predicted"/>
<accession>A0A0B7AZ53</accession>
<gene>
    <name evidence="1" type="primary">ORF153263</name>
</gene>
<feature type="non-terminal residue" evidence="1">
    <location>
        <position position="1"/>
    </location>
</feature>
<dbReference type="EMBL" id="HACG01039484">
    <property type="protein sequence ID" value="CEK86349.1"/>
    <property type="molecule type" value="Transcribed_RNA"/>
</dbReference>
<sequence>LAWMCKENMEKKCEKRVKYCIISRHRNPQQQGKSHVEDYVKQDTKMMRRYQTRVW</sequence>
<dbReference type="AlphaFoldDB" id="A0A0B7AZ53"/>